<dbReference type="InterPro" id="IPR058962">
    <property type="entry name" value="DUF8108_N"/>
</dbReference>
<evidence type="ECO:0000256" key="2">
    <source>
        <dbReference type="SAM" id="Phobius"/>
    </source>
</evidence>
<keyword evidence="2" id="KW-1133">Transmembrane helix</keyword>
<dbReference type="Pfam" id="PF26440">
    <property type="entry name" value="DUF8108_M"/>
    <property type="match status" value="1"/>
</dbReference>
<feature type="compositionally biased region" description="Polar residues" evidence="1">
    <location>
        <begin position="86"/>
        <end position="99"/>
    </location>
</feature>
<feature type="domain" description="DUF8108" evidence="5">
    <location>
        <begin position="102"/>
        <end position="169"/>
    </location>
</feature>
<accession>A0A1I6H200</accession>
<dbReference type="OrthoDB" id="53394at2157"/>
<dbReference type="Pfam" id="PF26438">
    <property type="entry name" value="DUF8108_N"/>
    <property type="match status" value="1"/>
</dbReference>
<dbReference type="InterPro" id="IPR058963">
    <property type="entry name" value="DUF8108_M"/>
</dbReference>
<keyword evidence="8" id="KW-1185">Reference proteome</keyword>
<feature type="transmembrane region" description="Helical" evidence="2">
    <location>
        <begin position="219"/>
        <end position="238"/>
    </location>
</feature>
<keyword evidence="2" id="KW-0472">Membrane</keyword>
<feature type="domain" description="DUF8108" evidence="6">
    <location>
        <begin position="186"/>
        <end position="238"/>
    </location>
</feature>
<gene>
    <name evidence="7" type="ORF">SAMN04487937_2341</name>
</gene>
<keyword evidence="2" id="KW-0812">Transmembrane</keyword>
<reference evidence="8" key="1">
    <citation type="submission" date="2016-10" db="EMBL/GenBank/DDBJ databases">
        <authorList>
            <person name="Varghese N."/>
            <person name="Submissions S."/>
        </authorList>
    </citation>
    <scope>NUCLEOTIDE SEQUENCE [LARGE SCALE GENOMIC DNA]</scope>
    <source>
        <strain evidence="8">RD 26</strain>
    </source>
</reference>
<dbReference type="Pfam" id="PF26413">
    <property type="entry name" value="DUF8108"/>
    <property type="match status" value="1"/>
</dbReference>
<dbReference type="Proteomes" id="UP000198932">
    <property type="component" value="Unassembled WGS sequence"/>
</dbReference>
<feature type="transmembrane region" description="Helical" evidence="2">
    <location>
        <begin position="194"/>
        <end position="213"/>
    </location>
</feature>
<dbReference type="InterPro" id="IPR058421">
    <property type="entry name" value="DUF8108_C"/>
</dbReference>
<dbReference type="RefSeq" id="WP_092922259.1">
    <property type="nucleotide sequence ID" value="NZ_FOYN01000003.1"/>
</dbReference>
<protein>
    <submittedName>
        <fullName evidence="7">Double zinc ribbon</fullName>
    </submittedName>
</protein>
<proteinExistence type="predicted"/>
<evidence type="ECO:0000259" key="6">
    <source>
        <dbReference type="Pfam" id="PF26440"/>
    </source>
</evidence>
<feature type="domain" description="DZANK-type" evidence="3">
    <location>
        <begin position="15"/>
        <end position="63"/>
    </location>
</feature>
<evidence type="ECO:0000259" key="4">
    <source>
        <dbReference type="Pfam" id="PF26413"/>
    </source>
</evidence>
<organism evidence="7 8">
    <name type="scientific">Halorubrum sodomense</name>
    <dbReference type="NCBI Taxonomy" id="35743"/>
    <lineage>
        <taxon>Archaea</taxon>
        <taxon>Methanobacteriati</taxon>
        <taxon>Methanobacteriota</taxon>
        <taxon>Stenosarchaea group</taxon>
        <taxon>Halobacteria</taxon>
        <taxon>Halobacteriales</taxon>
        <taxon>Haloferacaceae</taxon>
        <taxon>Halorubrum</taxon>
    </lineage>
</organism>
<feature type="transmembrane region" description="Helical" evidence="2">
    <location>
        <begin position="137"/>
        <end position="158"/>
    </location>
</feature>
<evidence type="ECO:0000259" key="5">
    <source>
        <dbReference type="Pfam" id="PF26438"/>
    </source>
</evidence>
<feature type="compositionally biased region" description="Acidic residues" evidence="1">
    <location>
        <begin position="341"/>
        <end position="359"/>
    </location>
</feature>
<feature type="domain" description="DUF8108" evidence="4">
    <location>
        <begin position="243"/>
        <end position="314"/>
    </location>
</feature>
<dbReference type="EMBL" id="FOYN01000003">
    <property type="protein sequence ID" value="SFR48515.1"/>
    <property type="molecule type" value="Genomic_DNA"/>
</dbReference>
<name>A0A1I6H200_HALSD</name>
<evidence type="ECO:0000313" key="7">
    <source>
        <dbReference type="EMBL" id="SFR48515.1"/>
    </source>
</evidence>
<sequence length="371" mass="39064">MPSETSDPGDPPAACPACGEAVPAGASFCPDCGADLGDPDDPAYCSACGEAFDDGDRFCSNCGASRSGGERLASEPTGRTPEESDGPNSSTSRSASTPVESERAFRRRVQDHLDAGWDIERDDGDRVVLVDRGIGSVGVHVLLFIFTSGIGNVLYGWWHYSKLAERRRLVRGDEAPALAPSSVEDAGRTEAATAYVLTGLLLLIGGLIGYFAATSGSPPAALVGLAFAGLGLGVAPPVRRRLDRRHGITAFGRQKTVDHRIVRPPESVDEPCVVCGEAFERGLVRRRRDETIAAGVPVRTHSIRHNHYCVDCARSEVFGGDGGAPPLDDLAIGDGRLSDFDVAEGDTPDDDVVEGDTPDDEKAAETSDSAE</sequence>
<dbReference type="AlphaFoldDB" id="A0A1I6H200"/>
<evidence type="ECO:0000259" key="3">
    <source>
        <dbReference type="Pfam" id="PF12773"/>
    </source>
</evidence>
<evidence type="ECO:0000313" key="8">
    <source>
        <dbReference type="Proteomes" id="UP000198932"/>
    </source>
</evidence>
<feature type="region of interest" description="Disordered" evidence="1">
    <location>
        <begin position="338"/>
        <end position="371"/>
    </location>
</feature>
<dbReference type="STRING" id="35743.SAMN04487937_2341"/>
<dbReference type="InterPro" id="IPR025874">
    <property type="entry name" value="DZR"/>
</dbReference>
<feature type="region of interest" description="Disordered" evidence="1">
    <location>
        <begin position="65"/>
        <end position="105"/>
    </location>
</feature>
<dbReference type="Pfam" id="PF12773">
    <property type="entry name" value="DZR"/>
    <property type="match status" value="1"/>
</dbReference>
<evidence type="ECO:0000256" key="1">
    <source>
        <dbReference type="SAM" id="MobiDB-lite"/>
    </source>
</evidence>